<feature type="binding site" evidence="5">
    <location>
        <position position="82"/>
    </location>
    <ligand>
        <name>Zn(2+)</name>
        <dbReference type="ChEBI" id="CHEBI:29105"/>
    </ligand>
</feature>
<feature type="site" description="Catalytically relevant" evidence="6">
    <location>
        <position position="152"/>
    </location>
</feature>
<sequence>MNPIRTPSNDALLGLAREVLAIEASAIEALAAHLDQSFIAAHDLMLNCTGRVVVTGMGKSGHIGRKLAATLASTGTPAFFMHPAEAAHGDLGMITADDIVLALSYSGAVEELVSLLPALKRRGARVVAITGNADSALGRAADVHLDGRVAKEACPLNLAPTASTTAALALGDALAVCLLESRGFSRDDFALSHPGGSLGRKLLVHVRDVMHQGDALPVVENTVNVRDALFEITRKGLGLTAVVNEGGELLGVFTDGDLRRAMDKDIDLKTANIETVMTRLPRTIAADRLAVEAVQMMESAKVYVLLVLDEGKLAGAIRMHDLLQAGVV</sequence>
<evidence type="ECO:0000256" key="6">
    <source>
        <dbReference type="PIRSR" id="PIRSR004692-3"/>
    </source>
</evidence>
<feature type="domain" description="CBS" evidence="8">
    <location>
        <begin position="210"/>
        <end position="268"/>
    </location>
</feature>
<feature type="site" description="Catalytically relevant" evidence="6">
    <location>
        <position position="193"/>
    </location>
</feature>
<evidence type="ECO:0000256" key="1">
    <source>
        <dbReference type="ARBA" id="ARBA00008165"/>
    </source>
</evidence>
<dbReference type="InterPro" id="IPR000644">
    <property type="entry name" value="CBS_dom"/>
</dbReference>
<dbReference type="InterPro" id="IPR004800">
    <property type="entry name" value="KdsD/KpsF-type"/>
</dbReference>
<dbReference type="GO" id="GO:1901135">
    <property type="term" value="P:carbohydrate derivative metabolic process"/>
    <property type="evidence" value="ECO:0007669"/>
    <property type="project" value="InterPro"/>
</dbReference>
<dbReference type="EMBL" id="CP041730">
    <property type="protein sequence ID" value="QDQ26403.1"/>
    <property type="molecule type" value="Genomic_DNA"/>
</dbReference>
<feature type="site" description="Catalytically relevant" evidence="6">
    <location>
        <position position="111"/>
    </location>
</feature>
<dbReference type="KEGG" id="cari:FNU76_08520"/>
<evidence type="ECO:0000256" key="4">
    <source>
        <dbReference type="PIRNR" id="PIRNR004692"/>
    </source>
</evidence>
<dbReference type="InterPro" id="IPR046342">
    <property type="entry name" value="CBS_dom_sf"/>
</dbReference>
<dbReference type="SMART" id="SM00116">
    <property type="entry name" value="CBS"/>
    <property type="match status" value="2"/>
</dbReference>
<dbReference type="FunFam" id="3.40.50.10490:FF:000011">
    <property type="entry name" value="Arabinose 5-phosphate isomerase"/>
    <property type="match status" value="1"/>
</dbReference>
<dbReference type="PIRSF" id="PIRSF004692">
    <property type="entry name" value="KdsD_KpsF"/>
    <property type="match status" value="1"/>
</dbReference>
<dbReference type="GO" id="GO:0046872">
    <property type="term" value="F:metal ion binding"/>
    <property type="evidence" value="ECO:0007669"/>
    <property type="project" value="UniProtKB-KW"/>
</dbReference>
<dbReference type="NCBIfam" id="TIGR00393">
    <property type="entry name" value="kpsF"/>
    <property type="match status" value="1"/>
</dbReference>
<name>A0A516SE45_9NEIS</name>
<dbReference type="OrthoDB" id="9762536at2"/>
<dbReference type="Gene3D" id="3.10.580.10">
    <property type="entry name" value="CBS-domain"/>
    <property type="match status" value="1"/>
</dbReference>
<evidence type="ECO:0000313" key="10">
    <source>
        <dbReference type="EMBL" id="QDQ26403.1"/>
    </source>
</evidence>
<dbReference type="Proteomes" id="UP000317550">
    <property type="component" value="Chromosome"/>
</dbReference>
<feature type="site" description="Catalytically relevant" evidence="6">
    <location>
        <position position="59"/>
    </location>
</feature>
<evidence type="ECO:0000313" key="11">
    <source>
        <dbReference type="Proteomes" id="UP000317550"/>
    </source>
</evidence>
<proteinExistence type="inferred from homology"/>
<keyword evidence="5" id="KW-0862">Zinc</keyword>
<dbReference type="GO" id="GO:0019146">
    <property type="term" value="F:arabinose-5-phosphate isomerase activity"/>
    <property type="evidence" value="ECO:0007669"/>
    <property type="project" value="UniProtKB-ARBA"/>
</dbReference>
<evidence type="ECO:0000256" key="2">
    <source>
        <dbReference type="ARBA" id="ARBA00022737"/>
    </source>
</evidence>
<protein>
    <submittedName>
        <fullName evidence="10">KpsF/GutQ family sugar-phosphate isomerase</fullName>
    </submittedName>
</protein>
<evidence type="ECO:0000256" key="7">
    <source>
        <dbReference type="PROSITE-ProRule" id="PRU00703"/>
    </source>
</evidence>
<dbReference type="AlphaFoldDB" id="A0A516SE45"/>
<dbReference type="CDD" id="cd04604">
    <property type="entry name" value="CBS_pair_SIS_assoc"/>
    <property type="match status" value="1"/>
</dbReference>
<dbReference type="PROSITE" id="PS51371">
    <property type="entry name" value="CBS"/>
    <property type="match status" value="2"/>
</dbReference>
<keyword evidence="2" id="KW-0677">Repeat</keyword>
<evidence type="ECO:0000256" key="3">
    <source>
        <dbReference type="ARBA" id="ARBA00023122"/>
    </source>
</evidence>
<dbReference type="PANTHER" id="PTHR42745:SF1">
    <property type="entry name" value="ARABINOSE 5-PHOSPHATE ISOMERASE KDSD"/>
    <property type="match status" value="1"/>
</dbReference>
<evidence type="ECO:0000259" key="8">
    <source>
        <dbReference type="PROSITE" id="PS51371"/>
    </source>
</evidence>
<dbReference type="InterPro" id="IPR050986">
    <property type="entry name" value="GutQ/KpsF_isomerases"/>
</dbReference>
<reference evidence="11" key="1">
    <citation type="submission" date="2019-07" db="EMBL/GenBank/DDBJ databases">
        <title>Chitinimonas sp. nov., isolated from Ny-Alesund, arctica soil.</title>
        <authorList>
            <person name="Xu Q."/>
            <person name="Peng F."/>
        </authorList>
    </citation>
    <scope>NUCLEOTIDE SEQUENCE [LARGE SCALE GENOMIC DNA]</scope>
    <source>
        <strain evidence="11">R3-44</strain>
    </source>
</reference>
<feature type="domain" description="CBS" evidence="8">
    <location>
        <begin position="277"/>
        <end position="328"/>
    </location>
</feature>
<dbReference type="InterPro" id="IPR035474">
    <property type="entry name" value="SIS_Kpsf"/>
</dbReference>
<dbReference type="PROSITE" id="PS51464">
    <property type="entry name" value="SIS"/>
    <property type="match status" value="1"/>
</dbReference>
<dbReference type="InterPro" id="IPR001347">
    <property type="entry name" value="SIS_dom"/>
</dbReference>
<organism evidence="10 11">
    <name type="scientific">Chitinimonas arctica</name>
    <dbReference type="NCBI Taxonomy" id="2594795"/>
    <lineage>
        <taxon>Bacteria</taxon>
        <taxon>Pseudomonadati</taxon>
        <taxon>Pseudomonadota</taxon>
        <taxon>Betaproteobacteria</taxon>
        <taxon>Neisseriales</taxon>
        <taxon>Chitinibacteraceae</taxon>
        <taxon>Chitinimonas</taxon>
    </lineage>
</organism>
<keyword evidence="3 7" id="KW-0129">CBS domain</keyword>
<feature type="domain" description="SIS" evidence="9">
    <location>
        <begin position="41"/>
        <end position="184"/>
    </location>
</feature>
<evidence type="ECO:0000259" key="9">
    <source>
        <dbReference type="PROSITE" id="PS51464"/>
    </source>
</evidence>
<gene>
    <name evidence="10" type="ORF">FNU76_08520</name>
</gene>
<evidence type="ECO:0000256" key="5">
    <source>
        <dbReference type="PIRSR" id="PIRSR004692-2"/>
    </source>
</evidence>
<keyword evidence="5" id="KW-0479">Metal-binding</keyword>
<dbReference type="Pfam" id="PF00571">
    <property type="entry name" value="CBS"/>
    <property type="match status" value="2"/>
</dbReference>
<keyword evidence="11" id="KW-1185">Reference proteome</keyword>
<keyword evidence="10" id="KW-0413">Isomerase</keyword>
<dbReference type="SUPFAM" id="SSF53697">
    <property type="entry name" value="SIS domain"/>
    <property type="match status" value="1"/>
</dbReference>
<dbReference type="Gene3D" id="3.40.50.10490">
    <property type="entry name" value="Glucose-6-phosphate isomerase like protein, domain 1"/>
    <property type="match status" value="1"/>
</dbReference>
<comment type="similarity">
    <text evidence="1 4">Belongs to the SIS family. GutQ/KpsF subfamily.</text>
</comment>
<accession>A0A516SE45</accession>
<dbReference type="GO" id="GO:0005975">
    <property type="term" value="P:carbohydrate metabolic process"/>
    <property type="evidence" value="ECO:0007669"/>
    <property type="project" value="InterPro"/>
</dbReference>
<dbReference type="CDD" id="cd05014">
    <property type="entry name" value="SIS_Kpsf"/>
    <property type="match status" value="1"/>
</dbReference>
<dbReference type="GO" id="GO:0097367">
    <property type="term" value="F:carbohydrate derivative binding"/>
    <property type="evidence" value="ECO:0007669"/>
    <property type="project" value="InterPro"/>
</dbReference>
<dbReference type="InterPro" id="IPR046348">
    <property type="entry name" value="SIS_dom_sf"/>
</dbReference>
<dbReference type="Pfam" id="PF01380">
    <property type="entry name" value="SIS"/>
    <property type="match status" value="1"/>
</dbReference>
<dbReference type="PANTHER" id="PTHR42745">
    <property type="match status" value="1"/>
</dbReference>